<dbReference type="GO" id="GO:0140670">
    <property type="term" value="F:cohesin unloader activity"/>
    <property type="evidence" value="ECO:0000318"/>
    <property type="project" value="GO_Central"/>
</dbReference>
<dbReference type="GO" id="GO:0006281">
    <property type="term" value="P:DNA repair"/>
    <property type="evidence" value="ECO:0007669"/>
    <property type="project" value="UniProtKB-KW"/>
</dbReference>
<organism evidence="9 11">
    <name type="scientific">Medicago truncatula</name>
    <name type="common">Barrel medic</name>
    <name type="synonym">Medicago tribuloides</name>
    <dbReference type="NCBI Taxonomy" id="3880"/>
    <lineage>
        <taxon>Eukaryota</taxon>
        <taxon>Viridiplantae</taxon>
        <taxon>Streptophyta</taxon>
        <taxon>Embryophyta</taxon>
        <taxon>Tracheophyta</taxon>
        <taxon>Spermatophyta</taxon>
        <taxon>Magnoliopsida</taxon>
        <taxon>eudicotyledons</taxon>
        <taxon>Gunneridae</taxon>
        <taxon>Pentapetalae</taxon>
        <taxon>rosids</taxon>
        <taxon>fabids</taxon>
        <taxon>Fabales</taxon>
        <taxon>Fabaceae</taxon>
        <taxon>Papilionoideae</taxon>
        <taxon>50 kb inversion clade</taxon>
        <taxon>NPAAA clade</taxon>
        <taxon>Hologalegina</taxon>
        <taxon>IRL clade</taxon>
        <taxon>Trifolieae</taxon>
        <taxon>Medicago</taxon>
    </lineage>
</organism>
<keyword evidence="7" id="KW-0131">Cell cycle</keyword>
<dbReference type="EnsemblPlants" id="KEH40902">
    <property type="protein sequence ID" value="KEH40902"/>
    <property type="gene ID" value="MTR_1g037280"/>
</dbReference>
<dbReference type="PANTHER" id="PTHR12663">
    <property type="entry name" value="ANDROGEN INDUCED INHIBITOR OF PROLIFERATION AS3 / PDS5-RELATED"/>
    <property type="match status" value="1"/>
</dbReference>
<sequence>MDLTSLELISDIGTQLAQRTRPNKDFIVKSLREAANALSTLDQSPQPRTAKEVKAMKKREDALKPLIDAVVCGGLLQHGDKDVKLLVALCVTELFRIKAPEPPFEDKHLRDVFKLIIGLFADLADTKNSLFSKRVKVLDTVAQLKCCLLMLEIDCIDLVLEMFNVFFSAVRDHHDKSLINAMSSIMITILNESEEASQKLLEVILRNLIKRKKDPTCASYQLAASVISTCAHEDELNTLVCRFLSSCIYDRDAVGCGLKEFYHEIIFQVFKCAPHMLLAVIPSLIEEISADQVDIRLKAVSLVGKLFTLSEHHVAQKFHDLFVEFLNRFSDTSVDVRISALQCAKAVYVANPFGRESLEIISSVEGRLSDFNERVRMQAVVVACDICSSNLMFVPLKLMAEVSERLWDKKESVRKKASQKLMEIYRDYCKKCCEGSMAINDHFEAIPCKVLMLCYDKDCKEFRSQSMELVLADNLFPEHLSVAERTKHWIHMFSLFSPLHEKALNTILVQKRRLQNEMINYLAIRKKLKETHAEETQKKIESVFTKMVASFSDSDKPKECLHKLNQIKDNNLFKSLEKLLEEPTFTIGQTIKDGLLVKIGDKNPNYEFLRSLFSKCSSNIFSSEHVHCVLDYLSNDDGGFKDSSVNLLLTIVRIFPSMLKGSEKLVQMVLEHTSPVNDKLIEIIAMAGHSVSFNLSGMYTFLERMCLHGTRKQAKFAVSAIVSSSSEHSVVSKLFERLIYSFNSQWNVPTIMRNMGYTVQCSVSAFETQVEEITSYISQKIIQMESLDDDDLSSLYGTPQRRKLGQLKWNVPTILQSLGCIAQCSVSYLGSQIEEITSYICQKIIQMEYLDDNDLTSLHDTSQCSKSCQLKIYALKTLVKSFLPYQGNHTKQNINGLLDILSRMLRENGGSVDRYTGLCENDKAHIRLAAATAILRLAKKWDLYIDPEIFRFTMLIAKDPSSFVRRKFLSKTQKLLKEHKLPIRFACAFALAVTESIDDLRFQNYKHMAEFIKDYSIAACKRQPSSVEGAIVDYPEYVLVYLIHVLAQINDFPEAYQNEEVYADICSPLFFLLQALVDISNADCHRELVNDAVSYIFSIFQAIRKAEDSVDAQMTSKLHKLVEIGLFTLNALSPGEISVSQAPRQILIPLSLYRASLTKDDANSKIPKCFFDEGFLSRVFDMLKNSCASRTYAPKPAKTLHKPALKGQQDLPRSKMNICSKLDLVSSKPDSFPSREITNTKTVKQNISSEKRRKQVPPSDSGSVGLHECSTIVKQQKLPSKQVENTSERNRLSSSDSVSCKGSLVESRVLTHKSKRDATCLLENAVTSSKHTVQLFKCPRNNFKDTCGSKARFPMADVSNKNIISHCDPSELSSLSSIKQTTVTTGCLAAKEGTSLSKNKLGAASVDGSEKCTETITSEGVNTCRYPVKRTRRKV</sequence>
<evidence type="ECO:0000256" key="5">
    <source>
        <dbReference type="ARBA" id="ARBA00023204"/>
    </source>
</evidence>
<keyword evidence="11" id="KW-1185">Reference proteome</keyword>
<reference evidence="9 11" key="2">
    <citation type="journal article" date="2014" name="BMC Genomics">
        <title>An improved genome release (version Mt4.0) for the model legume Medicago truncatula.</title>
        <authorList>
            <person name="Tang H."/>
            <person name="Krishnakumar V."/>
            <person name="Bidwell S."/>
            <person name="Rosen B."/>
            <person name="Chan A."/>
            <person name="Zhou S."/>
            <person name="Gentzbittel L."/>
            <person name="Childs K.L."/>
            <person name="Yandell M."/>
            <person name="Gundlach H."/>
            <person name="Mayer K.F."/>
            <person name="Schwartz D.C."/>
            <person name="Town C.D."/>
        </authorList>
    </citation>
    <scope>GENOME REANNOTATION</scope>
    <source>
        <strain evidence="9">A17</strain>
        <strain evidence="10 11">cv. Jemalong A17</strain>
    </source>
</reference>
<comment type="subcellular location">
    <subcellularLocation>
        <location evidence="1">Nucleus</location>
    </subcellularLocation>
</comment>
<name>A0A072VGL7_MEDTR</name>
<dbReference type="InterPro" id="IPR039776">
    <property type="entry name" value="Pds5"/>
</dbReference>
<dbReference type="EMBL" id="CM001217">
    <property type="protein sequence ID" value="KEH40902.1"/>
    <property type="molecule type" value="Genomic_DNA"/>
</dbReference>
<keyword evidence="4" id="KW-0498">Mitosis</keyword>
<dbReference type="GO" id="GO:0007064">
    <property type="term" value="P:mitotic sister chromatid cohesion"/>
    <property type="evidence" value="ECO:0000318"/>
    <property type="project" value="GO_Central"/>
</dbReference>
<dbReference type="PANTHER" id="PTHR12663:SF50">
    <property type="entry name" value="SISTER CHROMATID COHESION PROTEIN PDS5 HOMOLOG B"/>
    <property type="match status" value="1"/>
</dbReference>
<protein>
    <submittedName>
        <fullName evidence="9">Sister chromatid cohesion PDS5-like protein</fullName>
    </submittedName>
</protein>
<dbReference type="GO" id="GO:0005634">
    <property type="term" value="C:nucleus"/>
    <property type="evidence" value="ECO:0000318"/>
    <property type="project" value="GO_Central"/>
</dbReference>
<dbReference type="Pfam" id="PF20168">
    <property type="entry name" value="PDS5"/>
    <property type="match status" value="2"/>
</dbReference>
<dbReference type="Gene3D" id="1.25.10.10">
    <property type="entry name" value="Leucine-rich Repeat Variant"/>
    <property type="match status" value="1"/>
</dbReference>
<evidence type="ECO:0000256" key="6">
    <source>
        <dbReference type="ARBA" id="ARBA00023242"/>
    </source>
</evidence>
<proteinExistence type="predicted"/>
<reference evidence="10" key="3">
    <citation type="submission" date="2015-04" db="UniProtKB">
        <authorList>
            <consortium name="EnsemblPlants"/>
        </authorList>
    </citation>
    <scope>IDENTIFICATION</scope>
    <source>
        <strain evidence="10">cv. Jemalong A17</strain>
    </source>
</reference>
<dbReference type="STRING" id="3880.A0A072VGL7"/>
<dbReference type="GO" id="GO:0000785">
    <property type="term" value="C:chromatin"/>
    <property type="evidence" value="ECO:0000318"/>
    <property type="project" value="GO_Central"/>
</dbReference>
<reference evidence="9 11" key="1">
    <citation type="journal article" date="2011" name="Nature">
        <title>The Medicago genome provides insight into the evolution of rhizobial symbioses.</title>
        <authorList>
            <person name="Young N.D."/>
            <person name="Debelle F."/>
            <person name="Oldroyd G.E."/>
            <person name="Geurts R."/>
            <person name="Cannon S.B."/>
            <person name="Udvardi M.K."/>
            <person name="Benedito V.A."/>
            <person name="Mayer K.F."/>
            <person name="Gouzy J."/>
            <person name="Schoof H."/>
            <person name="Van de Peer Y."/>
            <person name="Proost S."/>
            <person name="Cook D.R."/>
            <person name="Meyers B.C."/>
            <person name="Spannagl M."/>
            <person name="Cheung F."/>
            <person name="De Mita S."/>
            <person name="Krishnakumar V."/>
            <person name="Gundlach H."/>
            <person name="Zhou S."/>
            <person name="Mudge J."/>
            <person name="Bharti A.K."/>
            <person name="Murray J.D."/>
            <person name="Naoumkina M.A."/>
            <person name="Rosen B."/>
            <person name="Silverstein K.A."/>
            <person name="Tang H."/>
            <person name="Rombauts S."/>
            <person name="Zhao P.X."/>
            <person name="Zhou P."/>
            <person name="Barbe V."/>
            <person name="Bardou P."/>
            <person name="Bechner M."/>
            <person name="Bellec A."/>
            <person name="Berger A."/>
            <person name="Berges H."/>
            <person name="Bidwell S."/>
            <person name="Bisseling T."/>
            <person name="Choisne N."/>
            <person name="Couloux A."/>
            <person name="Denny R."/>
            <person name="Deshpande S."/>
            <person name="Dai X."/>
            <person name="Doyle J.J."/>
            <person name="Dudez A.M."/>
            <person name="Farmer A.D."/>
            <person name="Fouteau S."/>
            <person name="Franken C."/>
            <person name="Gibelin C."/>
            <person name="Gish J."/>
            <person name="Goldstein S."/>
            <person name="Gonzalez A.J."/>
            <person name="Green P.J."/>
            <person name="Hallab A."/>
            <person name="Hartog M."/>
            <person name="Hua A."/>
            <person name="Humphray S.J."/>
            <person name="Jeong D.H."/>
            <person name="Jing Y."/>
            <person name="Jocker A."/>
            <person name="Kenton S.M."/>
            <person name="Kim D.J."/>
            <person name="Klee K."/>
            <person name="Lai H."/>
            <person name="Lang C."/>
            <person name="Lin S."/>
            <person name="Macmil S.L."/>
            <person name="Magdelenat G."/>
            <person name="Matthews L."/>
            <person name="McCorrison J."/>
            <person name="Monaghan E.L."/>
            <person name="Mun J.H."/>
            <person name="Najar F.Z."/>
            <person name="Nicholson C."/>
            <person name="Noirot C."/>
            <person name="O'Bleness M."/>
            <person name="Paule C.R."/>
            <person name="Poulain J."/>
            <person name="Prion F."/>
            <person name="Qin B."/>
            <person name="Qu C."/>
            <person name="Retzel E.F."/>
            <person name="Riddle C."/>
            <person name="Sallet E."/>
            <person name="Samain S."/>
            <person name="Samson N."/>
            <person name="Sanders I."/>
            <person name="Saurat O."/>
            <person name="Scarpelli C."/>
            <person name="Schiex T."/>
            <person name="Segurens B."/>
            <person name="Severin A.J."/>
            <person name="Sherrier D.J."/>
            <person name="Shi R."/>
            <person name="Sims S."/>
            <person name="Singer S.R."/>
            <person name="Sinharoy S."/>
            <person name="Sterck L."/>
            <person name="Viollet A."/>
            <person name="Wang B.B."/>
            <person name="Wang K."/>
            <person name="Wang M."/>
            <person name="Wang X."/>
            <person name="Warfsmann J."/>
            <person name="Weissenbach J."/>
            <person name="White D.D."/>
            <person name="White J.D."/>
            <person name="Wiley G.B."/>
            <person name="Wincker P."/>
            <person name="Xing Y."/>
            <person name="Yang L."/>
            <person name="Yao Z."/>
            <person name="Ying F."/>
            <person name="Zhai J."/>
            <person name="Zhou L."/>
            <person name="Zuber A."/>
            <person name="Denarie J."/>
            <person name="Dixon R.A."/>
            <person name="May G.D."/>
            <person name="Schwartz D.C."/>
            <person name="Rogers J."/>
            <person name="Quetier F."/>
            <person name="Town C.D."/>
            <person name="Roe B.A."/>
        </authorList>
    </citation>
    <scope>NUCLEOTIDE SEQUENCE [LARGE SCALE GENOMIC DNA]</scope>
    <source>
        <strain evidence="9">A17</strain>
        <strain evidence="10 11">cv. Jemalong A17</strain>
    </source>
</reference>
<dbReference type="GO" id="GO:0035825">
    <property type="term" value="P:homologous recombination"/>
    <property type="evidence" value="ECO:0007669"/>
    <property type="project" value="UniProtKB-ARBA"/>
</dbReference>
<dbReference type="InterPro" id="IPR016024">
    <property type="entry name" value="ARM-type_fold"/>
</dbReference>
<evidence type="ECO:0000313" key="9">
    <source>
        <dbReference type="EMBL" id="KEH40902.1"/>
    </source>
</evidence>
<gene>
    <name evidence="10" type="primary">25482809</name>
    <name evidence="9" type="ordered locus">MTR_1g037280</name>
</gene>
<dbReference type="GO" id="GO:0051301">
    <property type="term" value="P:cell division"/>
    <property type="evidence" value="ECO:0007669"/>
    <property type="project" value="UniProtKB-KW"/>
</dbReference>
<dbReference type="SUPFAM" id="SSF48371">
    <property type="entry name" value="ARM repeat"/>
    <property type="match status" value="1"/>
</dbReference>
<evidence type="ECO:0000256" key="8">
    <source>
        <dbReference type="SAM" id="MobiDB-lite"/>
    </source>
</evidence>
<evidence type="ECO:0000313" key="10">
    <source>
        <dbReference type="EnsemblPlants" id="KEH40902"/>
    </source>
</evidence>
<accession>A0A072VGL7</accession>
<feature type="region of interest" description="Disordered" evidence="8">
    <location>
        <begin position="1243"/>
        <end position="1298"/>
    </location>
</feature>
<dbReference type="KEGG" id="mtr:25482809"/>
<evidence type="ECO:0000256" key="4">
    <source>
        <dbReference type="ARBA" id="ARBA00022776"/>
    </source>
</evidence>
<keyword evidence="6" id="KW-0539">Nucleus</keyword>
<keyword evidence="5" id="KW-0234">DNA repair</keyword>
<dbReference type="ExpressionAtlas" id="A0A072VGL7">
    <property type="expression patterns" value="differential"/>
</dbReference>
<keyword evidence="3" id="KW-0227">DNA damage</keyword>
<evidence type="ECO:0000256" key="3">
    <source>
        <dbReference type="ARBA" id="ARBA00022763"/>
    </source>
</evidence>
<evidence type="ECO:0000313" key="11">
    <source>
        <dbReference type="Proteomes" id="UP000002051"/>
    </source>
</evidence>
<dbReference type="InterPro" id="IPR011989">
    <property type="entry name" value="ARM-like"/>
</dbReference>
<dbReference type="OrthoDB" id="200660at2759"/>
<evidence type="ECO:0000256" key="2">
    <source>
        <dbReference type="ARBA" id="ARBA00022618"/>
    </source>
</evidence>
<evidence type="ECO:0000256" key="7">
    <source>
        <dbReference type="ARBA" id="ARBA00023306"/>
    </source>
</evidence>
<dbReference type="CDD" id="cd19953">
    <property type="entry name" value="PDS5"/>
    <property type="match status" value="1"/>
</dbReference>
<keyword evidence="2" id="KW-0132">Cell division</keyword>
<feature type="compositionally biased region" description="Polar residues" evidence="8">
    <location>
        <begin position="1272"/>
        <end position="1285"/>
    </location>
</feature>
<dbReference type="Proteomes" id="UP000002051">
    <property type="component" value="Unassembled WGS sequence"/>
</dbReference>
<evidence type="ECO:0000256" key="1">
    <source>
        <dbReference type="ARBA" id="ARBA00004123"/>
    </source>
</evidence>